<dbReference type="Pfam" id="PF01266">
    <property type="entry name" value="DAO"/>
    <property type="match status" value="1"/>
</dbReference>
<reference evidence="3" key="1">
    <citation type="submission" date="2018-05" db="EMBL/GenBank/DDBJ databases">
        <authorList>
            <person name="Lanie J.A."/>
            <person name="Ng W.-L."/>
            <person name="Kazmierczak K.M."/>
            <person name="Andrzejewski T.M."/>
            <person name="Davidsen T.M."/>
            <person name="Wayne K.J."/>
            <person name="Tettelin H."/>
            <person name="Glass J.I."/>
            <person name="Rusch D."/>
            <person name="Podicherti R."/>
            <person name="Tsui H.-C.T."/>
            <person name="Winkler M.E."/>
        </authorList>
    </citation>
    <scope>NUCLEOTIDE SEQUENCE</scope>
</reference>
<organism evidence="3">
    <name type="scientific">marine metagenome</name>
    <dbReference type="NCBI Taxonomy" id="408172"/>
    <lineage>
        <taxon>unclassified sequences</taxon>
        <taxon>metagenomes</taxon>
        <taxon>ecological metagenomes</taxon>
    </lineage>
</organism>
<feature type="non-terminal residue" evidence="3">
    <location>
        <position position="244"/>
    </location>
</feature>
<evidence type="ECO:0000259" key="2">
    <source>
        <dbReference type="Pfam" id="PF01266"/>
    </source>
</evidence>
<dbReference type="Gene3D" id="3.30.9.10">
    <property type="entry name" value="D-Amino Acid Oxidase, subunit A, domain 2"/>
    <property type="match status" value="1"/>
</dbReference>
<dbReference type="PANTHER" id="PTHR13847">
    <property type="entry name" value="SARCOSINE DEHYDROGENASE-RELATED"/>
    <property type="match status" value="1"/>
</dbReference>
<dbReference type="InterPro" id="IPR006076">
    <property type="entry name" value="FAD-dep_OxRdtase"/>
</dbReference>
<dbReference type="AlphaFoldDB" id="A0A382NUD6"/>
<proteinExistence type="predicted"/>
<name>A0A382NUD6_9ZZZZ</name>
<dbReference type="GO" id="GO:0016491">
    <property type="term" value="F:oxidoreductase activity"/>
    <property type="evidence" value="ECO:0007669"/>
    <property type="project" value="UniProtKB-KW"/>
</dbReference>
<accession>A0A382NUD6</accession>
<gene>
    <name evidence="3" type="ORF">METZ01_LOCUS317648</name>
</gene>
<dbReference type="PANTHER" id="PTHR13847:SF287">
    <property type="entry name" value="FAD-DEPENDENT OXIDOREDUCTASE DOMAIN-CONTAINING PROTEIN 1"/>
    <property type="match status" value="1"/>
</dbReference>
<keyword evidence="1" id="KW-0560">Oxidoreductase</keyword>
<dbReference type="EMBL" id="UINC01102855">
    <property type="protein sequence ID" value="SVC64794.1"/>
    <property type="molecule type" value="Genomic_DNA"/>
</dbReference>
<dbReference type="GO" id="GO:0005737">
    <property type="term" value="C:cytoplasm"/>
    <property type="evidence" value="ECO:0007669"/>
    <property type="project" value="TreeGrafter"/>
</dbReference>
<feature type="non-terminal residue" evidence="3">
    <location>
        <position position="1"/>
    </location>
</feature>
<dbReference type="SUPFAM" id="SSF51905">
    <property type="entry name" value="FAD/NAD(P)-binding domain"/>
    <property type="match status" value="1"/>
</dbReference>
<sequence>VVGGGIAGASAAYFLAEAARDCEVVLLEAEEHLAMHTTGRSAALLLENDGTRSIRSLVRASVGFLRGPPEELADVRVVVPREVMHVGDRDQSGSIDRLLAENASGVIPTIEISADEARSRFPALRLEAVDRVALDTGAADIDVHGLHQAYLRGLRRAGGRVAASHRVDAAVSDGDGWRLETTGGNLTADVLVNTAGAWGDLVARRAGIPAVGLEPRRRTAFNVTGPGPEVAGWAMVADVDMRFY</sequence>
<dbReference type="Gene3D" id="3.50.50.60">
    <property type="entry name" value="FAD/NAD(P)-binding domain"/>
    <property type="match status" value="1"/>
</dbReference>
<evidence type="ECO:0000313" key="3">
    <source>
        <dbReference type="EMBL" id="SVC64794.1"/>
    </source>
</evidence>
<feature type="domain" description="FAD dependent oxidoreductase" evidence="2">
    <location>
        <begin position="1"/>
        <end position="227"/>
    </location>
</feature>
<evidence type="ECO:0000256" key="1">
    <source>
        <dbReference type="ARBA" id="ARBA00023002"/>
    </source>
</evidence>
<protein>
    <recommendedName>
        <fullName evidence="2">FAD dependent oxidoreductase domain-containing protein</fullName>
    </recommendedName>
</protein>
<dbReference type="InterPro" id="IPR036188">
    <property type="entry name" value="FAD/NAD-bd_sf"/>
</dbReference>